<dbReference type="GO" id="GO:0046718">
    <property type="term" value="P:symbiont entry into host cell"/>
    <property type="evidence" value="ECO:0007669"/>
    <property type="project" value="UniProtKB-KW"/>
</dbReference>
<evidence type="ECO:0000256" key="17">
    <source>
        <dbReference type="ARBA" id="ARBA00034499"/>
    </source>
</evidence>
<evidence type="ECO:0000256" key="15">
    <source>
        <dbReference type="ARBA" id="ARBA00023288"/>
    </source>
</evidence>
<keyword evidence="15" id="KW-0449">Lipoprotein</keyword>
<sequence>MFFILGMGALLAVLAEVFDLATAAGVGIDAILSGEALATAEALEAFVTNLVTLEGFTEAEALAAAGITQEALTAFNQFGAVFPQLYAALAVDSVAIGSALAASLAPYNYSYTTPIANLNMALIPYIGELDIYFPGAMHIARFIHYIDPTNWAVDLYQALGRYVWEGLQRAGQRFLDNQRLQLEHATRELAQRGAQTAAEALAQYFENARWAISNFNPQNLYRGLENYYRQLPPLNPIQRRQLDRRAGLPVPDRVLAIEDNVKSADYVERYAPPGGAFQRQTPDWMLPLILGLYGDINPSWGDTLTQLEKEDGPPSKKRKKTI</sequence>
<evidence type="ECO:0000256" key="5">
    <source>
        <dbReference type="ARBA" id="ARBA00022524"/>
    </source>
</evidence>
<dbReference type="GO" id="GO:0043657">
    <property type="term" value="C:host cell"/>
    <property type="evidence" value="ECO:0007669"/>
    <property type="project" value="GOC"/>
</dbReference>
<proteinExistence type="inferred from homology"/>
<evidence type="ECO:0000256" key="18">
    <source>
        <dbReference type="PIRNR" id="PIRNR003377"/>
    </source>
</evidence>
<dbReference type="GO" id="GO:0075732">
    <property type="term" value="P:viral penetration into host nucleus"/>
    <property type="evidence" value="ECO:0007669"/>
    <property type="project" value="UniProtKB-KW"/>
</dbReference>
<dbReference type="Proteomes" id="UP000290440">
    <property type="component" value="Segment"/>
</dbReference>
<accession>A0A2S1CJN9</accession>
<evidence type="ECO:0000256" key="10">
    <source>
        <dbReference type="ARBA" id="ARBA00022870"/>
    </source>
</evidence>
<evidence type="ECO:0000256" key="13">
    <source>
        <dbReference type="ARBA" id="ARBA00023136"/>
    </source>
</evidence>
<dbReference type="PIRSF" id="PIRSF003377">
    <property type="entry name" value="Polyoma_coat2"/>
    <property type="match status" value="1"/>
</dbReference>
<dbReference type="RefSeq" id="YP_009553609.1">
    <property type="nucleotide sequence ID" value="NC_040822.1"/>
</dbReference>
<evidence type="ECO:0000256" key="6">
    <source>
        <dbReference type="ARBA" id="ARBA00022561"/>
    </source>
</evidence>
<dbReference type="GO" id="GO:0019028">
    <property type="term" value="C:viral capsid"/>
    <property type="evidence" value="ECO:0007669"/>
    <property type="project" value="UniProtKB-UniRule"/>
</dbReference>
<keyword evidence="13" id="KW-0472">Membrane</keyword>
<evidence type="ECO:0000256" key="16">
    <source>
        <dbReference type="ARBA" id="ARBA00023296"/>
    </source>
</evidence>
<gene>
    <name evidence="20" type="primary">VP2</name>
</gene>
<keyword evidence="11" id="KW-0426">Late protein</keyword>
<keyword evidence="7" id="KW-1048">Host nucleus</keyword>
<evidence type="ECO:0000256" key="2">
    <source>
        <dbReference type="ARBA" id="ARBA00004328"/>
    </source>
</evidence>
<dbReference type="EMBL" id="MG701353">
    <property type="protein sequence ID" value="AWD33765.1"/>
    <property type="molecule type" value="Genomic_DNA"/>
</dbReference>
<dbReference type="GO" id="GO:0003677">
    <property type="term" value="F:DNA binding"/>
    <property type="evidence" value="ECO:0007669"/>
    <property type="project" value="UniProtKB-KW"/>
</dbReference>
<organism evidence="20">
    <name type="scientific">Panthera leo polyomavirus 1</name>
    <dbReference type="NCBI Taxonomy" id="2170405"/>
    <lineage>
        <taxon>Viruses</taxon>
        <taxon>Monodnaviria</taxon>
        <taxon>Shotokuvirae</taxon>
        <taxon>Cossaviricota</taxon>
        <taxon>Papovaviricetes</taxon>
        <taxon>Sepolyvirales</taxon>
        <taxon>Polyomaviridae</taxon>
        <taxon>Betapolyomavirus</taxon>
        <taxon>Betapolyomavirus pantherae</taxon>
    </lineage>
</organism>
<evidence type="ECO:0000256" key="7">
    <source>
        <dbReference type="ARBA" id="ARBA00022562"/>
    </source>
</evidence>
<evidence type="ECO:0000256" key="1">
    <source>
        <dbReference type="ARBA" id="ARBA00004147"/>
    </source>
</evidence>
<evidence type="ECO:0000313" key="20">
    <source>
        <dbReference type="EMBL" id="AWD33776.1"/>
    </source>
</evidence>
<keyword evidence="14" id="KW-1038">Host endoplasmic reticulum</keyword>
<dbReference type="InterPro" id="IPR001070">
    <property type="entry name" value="Polyoma_coat_VP2"/>
</dbReference>
<evidence type="ECO:0000256" key="11">
    <source>
        <dbReference type="ARBA" id="ARBA00022921"/>
    </source>
</evidence>
<dbReference type="GO" id="GO:0005198">
    <property type="term" value="F:structural molecule activity"/>
    <property type="evidence" value="ECO:0007669"/>
    <property type="project" value="UniProtKB-UniRule"/>
</dbReference>
<comment type="similarity">
    <text evidence="4 18">Belongs to the polyomaviruses capsid protein VP2 family.</text>
</comment>
<evidence type="ECO:0000256" key="12">
    <source>
        <dbReference type="ARBA" id="ARBA00023125"/>
    </source>
</evidence>
<dbReference type="Pfam" id="PF00761">
    <property type="entry name" value="Polyoma_coat2"/>
    <property type="match status" value="1"/>
</dbReference>
<name>A0A2S1CJN9_9POLY</name>
<comment type="subcellular location">
    <subcellularLocation>
        <location evidence="3">Host endoplasmic reticulum membrane</location>
    </subcellularLocation>
    <subcellularLocation>
        <location evidence="1">Host nucleus</location>
    </subcellularLocation>
    <subcellularLocation>
        <location evidence="2">Virion</location>
    </subcellularLocation>
</comment>
<keyword evidence="5" id="KW-1163">Viral penetration into host nucleus</keyword>
<keyword evidence="6 18" id="KW-0167">Capsid protein</keyword>
<evidence type="ECO:0000256" key="9">
    <source>
        <dbReference type="ARBA" id="ARBA00022844"/>
    </source>
</evidence>
<evidence type="ECO:0000256" key="4">
    <source>
        <dbReference type="ARBA" id="ARBA00006444"/>
    </source>
</evidence>
<keyword evidence="12" id="KW-0238">DNA-binding</keyword>
<keyword evidence="10" id="KW-1043">Host membrane</keyword>
<dbReference type="GO" id="GO:0042025">
    <property type="term" value="C:host cell nucleus"/>
    <property type="evidence" value="ECO:0007669"/>
    <property type="project" value="UniProtKB-SubCell"/>
</dbReference>
<evidence type="ECO:0000256" key="14">
    <source>
        <dbReference type="ARBA" id="ARBA00023184"/>
    </source>
</evidence>
<keyword evidence="9 18" id="KW-0946">Virion</keyword>
<evidence type="ECO:0000256" key="8">
    <source>
        <dbReference type="ARBA" id="ARBA00022707"/>
    </source>
</evidence>
<dbReference type="GO" id="GO:0044167">
    <property type="term" value="C:host cell endoplasmic reticulum membrane"/>
    <property type="evidence" value="ECO:0007669"/>
    <property type="project" value="UniProtKB-SubCell"/>
</dbReference>
<dbReference type="KEGG" id="vg:41702063"/>
<dbReference type="GeneID" id="41702063"/>
<dbReference type="EMBL" id="MG701354">
    <property type="protein sequence ID" value="AWD33776.1"/>
    <property type="molecule type" value="Genomic_DNA"/>
</dbReference>
<reference evidence="20 21" key="1">
    <citation type="submission" date="2017-12" db="EMBL/GenBank/DDBJ databases">
        <title>Identification of novel polyomaviruses in members of multiple mammalian orders.</title>
        <authorList>
            <person name="Ehlers B."/>
            <person name="Walter C."/>
            <person name="Liebmann S."/>
            <person name="Richter D."/>
            <person name="Ulrich R.G."/>
            <person name="Leendertz F.H."/>
            <person name="Calvignac-Spencer S."/>
        </authorList>
    </citation>
    <scope>NUCLEOTIDE SEQUENCE</scope>
    <source>
        <strain evidence="19">3884</strain>
        <strain evidence="20">3887</strain>
    </source>
</reference>
<comment type="subunit">
    <text evidence="17">Forms homooligomers, and heterooligomers with VP3 in the endoplasmic reticulum membrane. Interacts (via D1 domain) with VP1.</text>
</comment>
<keyword evidence="16" id="KW-1160">Virus entry into host cell</keyword>
<evidence type="ECO:0000313" key="21">
    <source>
        <dbReference type="Proteomes" id="UP000290440"/>
    </source>
</evidence>
<evidence type="ECO:0000256" key="3">
    <source>
        <dbReference type="ARBA" id="ARBA00004625"/>
    </source>
</evidence>
<keyword evidence="21" id="KW-1185">Reference proteome</keyword>
<dbReference type="OrthoDB" id="6378at10239"/>
<evidence type="ECO:0000313" key="19">
    <source>
        <dbReference type="EMBL" id="AWD33765.1"/>
    </source>
</evidence>
<protein>
    <recommendedName>
        <fullName evidence="18">Minor capsid protein</fullName>
    </recommendedName>
</protein>
<keyword evidence="8" id="KW-0519">Myristate</keyword>